<dbReference type="Pfam" id="PF06693">
    <property type="entry name" value="DUF1190"/>
    <property type="match status" value="1"/>
</dbReference>
<proteinExistence type="predicted"/>
<reference evidence="2" key="1">
    <citation type="journal article" date="2019" name="Int. J. Syst. Evol. Microbiol.">
        <title>The Global Catalogue of Microorganisms (GCM) 10K type strain sequencing project: providing services to taxonomists for standard genome sequencing and annotation.</title>
        <authorList>
            <consortium name="The Broad Institute Genomics Platform"/>
            <consortium name="The Broad Institute Genome Sequencing Center for Infectious Disease"/>
            <person name="Wu L."/>
            <person name="Ma J."/>
        </authorList>
    </citation>
    <scope>NUCLEOTIDE SEQUENCE [LARGE SCALE GENOMIC DNA]</scope>
    <source>
        <strain evidence="2">JCM 15896</strain>
    </source>
</reference>
<keyword evidence="2" id="KW-1185">Reference proteome</keyword>
<dbReference type="Proteomes" id="UP001500359">
    <property type="component" value="Unassembled WGS sequence"/>
</dbReference>
<dbReference type="PROSITE" id="PS51257">
    <property type="entry name" value="PROKAR_LIPOPROTEIN"/>
    <property type="match status" value="1"/>
</dbReference>
<sequence length="202" mass="22801">MTRKRSAHINLSRMRKQFAPKPLALGVASVFLAACSGDRQDAVIYKNAEECARDNPEQAQVCETAYQQALAEAERTGPKYSSQSDCENEFGPNQCRNVERSSGSFFMPFMAGYMLSNLLTPNRYQYQPLFTSYSPYSSYRYRWIGADGYNYGDLRQRRHKVRPDAFKPKPAVTRTIKRGGFGSTVRAKSNWGSKSSRSGWGG</sequence>
<dbReference type="NCBIfam" id="NF008655">
    <property type="entry name" value="PRK11653.1"/>
    <property type="match status" value="1"/>
</dbReference>
<evidence type="ECO:0000313" key="2">
    <source>
        <dbReference type="Proteomes" id="UP001500359"/>
    </source>
</evidence>
<comment type="caution">
    <text evidence="1">The sequence shown here is derived from an EMBL/GenBank/DDBJ whole genome shotgun (WGS) entry which is preliminary data.</text>
</comment>
<organism evidence="1 2">
    <name type="scientific">Aliiglaciecola litoralis</name>
    <dbReference type="NCBI Taxonomy" id="582857"/>
    <lineage>
        <taxon>Bacteria</taxon>
        <taxon>Pseudomonadati</taxon>
        <taxon>Pseudomonadota</taxon>
        <taxon>Gammaproteobacteria</taxon>
        <taxon>Alteromonadales</taxon>
        <taxon>Alteromonadaceae</taxon>
        <taxon>Aliiglaciecola</taxon>
    </lineage>
</organism>
<accession>A0ABP3WWW3</accession>
<evidence type="ECO:0000313" key="1">
    <source>
        <dbReference type="EMBL" id="GAA0857916.1"/>
    </source>
</evidence>
<protein>
    <submittedName>
        <fullName evidence="1">DUF1190 family protein</fullName>
    </submittedName>
</protein>
<dbReference type="EMBL" id="BAAAFD010000007">
    <property type="protein sequence ID" value="GAA0857916.1"/>
    <property type="molecule type" value="Genomic_DNA"/>
</dbReference>
<dbReference type="InterPro" id="IPR009576">
    <property type="entry name" value="Biofilm_formation_YgiB"/>
</dbReference>
<dbReference type="RefSeq" id="WP_343860565.1">
    <property type="nucleotide sequence ID" value="NZ_BAAAFD010000007.1"/>
</dbReference>
<name>A0ABP3WWW3_9ALTE</name>
<gene>
    <name evidence="1" type="ORF">GCM10009114_25540</name>
</gene>